<evidence type="ECO:0000256" key="1">
    <source>
        <dbReference type="SAM" id="MobiDB-lite"/>
    </source>
</evidence>
<dbReference type="RefSeq" id="XP_047782864.1">
    <property type="nucleotide sequence ID" value="XM_047922612.1"/>
</dbReference>
<organism evidence="3 4">
    <name type="scientific">Rhodofomes roseus</name>
    <dbReference type="NCBI Taxonomy" id="34475"/>
    <lineage>
        <taxon>Eukaryota</taxon>
        <taxon>Fungi</taxon>
        <taxon>Dikarya</taxon>
        <taxon>Basidiomycota</taxon>
        <taxon>Agaricomycotina</taxon>
        <taxon>Agaricomycetes</taxon>
        <taxon>Polyporales</taxon>
        <taxon>Rhodofomes</taxon>
    </lineage>
</organism>
<reference evidence="3 4" key="1">
    <citation type="journal article" date="2021" name="Environ. Microbiol.">
        <title>Gene family expansions and transcriptome signatures uncover fungal adaptations to wood decay.</title>
        <authorList>
            <person name="Hage H."/>
            <person name="Miyauchi S."/>
            <person name="Viragh M."/>
            <person name="Drula E."/>
            <person name="Min B."/>
            <person name="Chaduli D."/>
            <person name="Navarro D."/>
            <person name="Favel A."/>
            <person name="Norest M."/>
            <person name="Lesage-Meessen L."/>
            <person name="Balint B."/>
            <person name="Merenyi Z."/>
            <person name="de Eugenio L."/>
            <person name="Morin E."/>
            <person name="Martinez A.T."/>
            <person name="Baldrian P."/>
            <person name="Stursova M."/>
            <person name="Martinez M.J."/>
            <person name="Novotny C."/>
            <person name="Magnuson J.K."/>
            <person name="Spatafora J.W."/>
            <person name="Maurice S."/>
            <person name="Pangilinan J."/>
            <person name="Andreopoulos W."/>
            <person name="LaButti K."/>
            <person name="Hundley H."/>
            <person name="Na H."/>
            <person name="Kuo A."/>
            <person name="Barry K."/>
            <person name="Lipzen A."/>
            <person name="Henrissat B."/>
            <person name="Riley R."/>
            <person name="Ahrendt S."/>
            <person name="Nagy L.G."/>
            <person name="Grigoriev I.V."/>
            <person name="Martin F."/>
            <person name="Rosso M.N."/>
        </authorList>
    </citation>
    <scope>NUCLEOTIDE SEQUENCE [LARGE SCALE GENOMIC DNA]</scope>
    <source>
        <strain evidence="3 4">CIRM-BRFM 1785</strain>
    </source>
</reference>
<protein>
    <recommendedName>
        <fullName evidence="5">Secreted protein</fullName>
    </recommendedName>
</protein>
<accession>A0ABQ8KRY0</accession>
<feature type="region of interest" description="Disordered" evidence="1">
    <location>
        <begin position="145"/>
        <end position="170"/>
    </location>
</feature>
<evidence type="ECO:0000313" key="3">
    <source>
        <dbReference type="EMBL" id="KAH9841565.1"/>
    </source>
</evidence>
<proteinExistence type="predicted"/>
<gene>
    <name evidence="3" type="ORF">C8Q71DRAFT_737669</name>
</gene>
<keyword evidence="4" id="KW-1185">Reference proteome</keyword>
<name>A0ABQ8KRY0_9APHY</name>
<feature type="chain" id="PRO_5045401964" description="Secreted protein" evidence="2">
    <location>
        <begin position="17"/>
        <end position="225"/>
    </location>
</feature>
<dbReference type="Proteomes" id="UP000814176">
    <property type="component" value="Unassembled WGS sequence"/>
</dbReference>
<sequence length="225" mass="24321">MLSSLVTACLLVPVSVYHVRQRHMASTSWCMTAESLRCSTSGNVNIVGFLNEESTGCQALQRSYLMSQGALGGKRLDPVTRWSCSSLVVSQVKHRKFCCLNVVGRCQSSQVGLSQAARAQTQGSSAASVAASTSSTSRARCRKQSLSRLRSQVPQRARAPRRPPSSIAASSVAVVKRSKSSCITSISRVNRHKLGLFQRGCSQVPQIAVDEDTTTKCHKRRFAGC</sequence>
<dbReference type="GeneID" id="72003344"/>
<feature type="signal peptide" evidence="2">
    <location>
        <begin position="1"/>
        <end position="16"/>
    </location>
</feature>
<evidence type="ECO:0000313" key="4">
    <source>
        <dbReference type="Proteomes" id="UP000814176"/>
    </source>
</evidence>
<keyword evidence="2" id="KW-0732">Signal</keyword>
<evidence type="ECO:0000256" key="2">
    <source>
        <dbReference type="SAM" id="SignalP"/>
    </source>
</evidence>
<comment type="caution">
    <text evidence="3">The sequence shown here is derived from an EMBL/GenBank/DDBJ whole genome shotgun (WGS) entry which is preliminary data.</text>
</comment>
<evidence type="ECO:0008006" key="5">
    <source>
        <dbReference type="Google" id="ProtNLM"/>
    </source>
</evidence>
<dbReference type="EMBL" id="JADCUA010000003">
    <property type="protein sequence ID" value="KAH9841565.1"/>
    <property type="molecule type" value="Genomic_DNA"/>
</dbReference>